<name>A0A4Y2PG99_ARAVE</name>
<dbReference type="Proteomes" id="UP000499080">
    <property type="component" value="Unassembled WGS sequence"/>
</dbReference>
<keyword evidence="1" id="KW-0732">Signal</keyword>
<sequence length="129" mass="14435">MGKTRLVVGFNTLVICIFLLTTEAGSSREDLIQDSVRRLLGVKPGSERSVLPGKNTTLPPQYLMDLYEKYRSGHTPMQGNTVRSILPMREAKSSQFSVLPLEGMKVCRRGEIIEDSLVAPSIQNWKAQR</sequence>
<evidence type="ECO:0000256" key="1">
    <source>
        <dbReference type="SAM" id="SignalP"/>
    </source>
</evidence>
<evidence type="ECO:0000313" key="3">
    <source>
        <dbReference type="Proteomes" id="UP000499080"/>
    </source>
</evidence>
<comment type="caution">
    <text evidence="2">The sequence shown here is derived from an EMBL/GenBank/DDBJ whole genome shotgun (WGS) entry which is preliminary data.</text>
</comment>
<organism evidence="2 3">
    <name type="scientific">Araneus ventricosus</name>
    <name type="common">Orbweaver spider</name>
    <name type="synonym">Epeira ventricosa</name>
    <dbReference type="NCBI Taxonomy" id="182803"/>
    <lineage>
        <taxon>Eukaryota</taxon>
        <taxon>Metazoa</taxon>
        <taxon>Ecdysozoa</taxon>
        <taxon>Arthropoda</taxon>
        <taxon>Chelicerata</taxon>
        <taxon>Arachnida</taxon>
        <taxon>Araneae</taxon>
        <taxon>Araneomorphae</taxon>
        <taxon>Entelegynae</taxon>
        <taxon>Araneoidea</taxon>
        <taxon>Araneidae</taxon>
        <taxon>Araneus</taxon>
    </lineage>
</organism>
<keyword evidence="3" id="KW-1185">Reference proteome</keyword>
<evidence type="ECO:0008006" key="4">
    <source>
        <dbReference type="Google" id="ProtNLM"/>
    </source>
</evidence>
<accession>A0A4Y2PG99</accession>
<proteinExistence type="predicted"/>
<dbReference type="EMBL" id="BGPR01133308">
    <property type="protein sequence ID" value="GBN51015.1"/>
    <property type="molecule type" value="Genomic_DNA"/>
</dbReference>
<feature type="chain" id="PRO_5021217646" description="TGF-beta propeptide domain-containing protein" evidence="1">
    <location>
        <begin position="28"/>
        <end position="129"/>
    </location>
</feature>
<evidence type="ECO:0000313" key="2">
    <source>
        <dbReference type="EMBL" id="GBN51015.1"/>
    </source>
</evidence>
<reference evidence="2 3" key="1">
    <citation type="journal article" date="2019" name="Sci. Rep.">
        <title>Orb-weaving spider Araneus ventricosus genome elucidates the spidroin gene catalogue.</title>
        <authorList>
            <person name="Kono N."/>
            <person name="Nakamura H."/>
            <person name="Ohtoshi R."/>
            <person name="Moran D.A.P."/>
            <person name="Shinohara A."/>
            <person name="Yoshida Y."/>
            <person name="Fujiwara M."/>
            <person name="Mori M."/>
            <person name="Tomita M."/>
            <person name="Arakawa K."/>
        </authorList>
    </citation>
    <scope>NUCLEOTIDE SEQUENCE [LARGE SCALE GENOMIC DNA]</scope>
</reference>
<feature type="signal peptide" evidence="1">
    <location>
        <begin position="1"/>
        <end position="27"/>
    </location>
</feature>
<gene>
    <name evidence="2" type="ORF">AVEN_24049_1</name>
</gene>
<protein>
    <recommendedName>
        <fullName evidence="4">TGF-beta propeptide domain-containing protein</fullName>
    </recommendedName>
</protein>
<dbReference type="AlphaFoldDB" id="A0A4Y2PG99"/>